<dbReference type="GO" id="GO:0030544">
    <property type="term" value="F:Hsp70 protein binding"/>
    <property type="evidence" value="ECO:0007669"/>
    <property type="project" value="TreeGrafter"/>
</dbReference>
<proteinExistence type="predicted"/>
<evidence type="ECO:0000313" key="2">
    <source>
        <dbReference type="WBParaSite" id="sdigi.contig38.g2576.t1"/>
    </source>
</evidence>
<dbReference type="GO" id="GO:0051879">
    <property type="term" value="F:Hsp90 protein binding"/>
    <property type="evidence" value="ECO:0007669"/>
    <property type="project" value="TreeGrafter"/>
</dbReference>
<dbReference type="Pfam" id="PF10274">
    <property type="entry name" value="ParcG"/>
    <property type="match status" value="1"/>
</dbReference>
<dbReference type="AlphaFoldDB" id="A0A915PSK1"/>
<sequence>MKQSAVNSKLLENKQIKPSILMKSTRDFVKENKKLQGSIRKKQSPIRLVTAFTIQSQQKNTETGKPLAKSSSNFERNQAKWNRFRMLYDNGHLPVQLEQRGIGKSSRSIRWLEDPKNISAERFVDLLPYDLVAEQGVLHLLKNHVDSESVKLCLPQLVLALNAMLLLPETAKKKMALIMIIQLARIPQCGPALVPHYRHLIRPLFMLSNKNAYDMEYKQGKSVEEYVEVALNTLEKTGYPKAFQAIKSIIPTYESCMKDFCTIHS</sequence>
<evidence type="ECO:0000313" key="1">
    <source>
        <dbReference type="Proteomes" id="UP000887581"/>
    </source>
</evidence>
<accession>A0A915PSK1</accession>
<reference evidence="2" key="1">
    <citation type="submission" date="2022-11" db="UniProtKB">
        <authorList>
            <consortium name="WormBaseParasite"/>
        </authorList>
    </citation>
    <scope>IDENTIFICATION</scope>
</reference>
<name>A0A915PSK1_9BILA</name>
<protein>
    <submittedName>
        <fullName evidence="2">Uncharacterized protein</fullName>
    </submittedName>
</protein>
<dbReference type="Proteomes" id="UP000887581">
    <property type="component" value="Unplaced"/>
</dbReference>
<keyword evidence="1" id="KW-1185">Reference proteome</keyword>
<organism evidence="1 2">
    <name type="scientific">Setaria digitata</name>
    <dbReference type="NCBI Taxonomy" id="48799"/>
    <lineage>
        <taxon>Eukaryota</taxon>
        <taxon>Metazoa</taxon>
        <taxon>Ecdysozoa</taxon>
        <taxon>Nematoda</taxon>
        <taxon>Chromadorea</taxon>
        <taxon>Rhabditida</taxon>
        <taxon>Spirurina</taxon>
        <taxon>Spiruromorpha</taxon>
        <taxon>Filarioidea</taxon>
        <taxon>Setariidae</taxon>
        <taxon>Setaria</taxon>
    </lineage>
</organism>
<dbReference type="PANTHER" id="PTHR21207">
    <property type="entry name" value="PARKIN COREGULATED GENE PROTEIN PARK2 COREGULATED"/>
    <property type="match status" value="1"/>
</dbReference>
<dbReference type="PANTHER" id="PTHR21207:SF2">
    <property type="entry name" value="PARKIN COREGULATED GENE PROTEIN"/>
    <property type="match status" value="1"/>
</dbReference>
<dbReference type="InterPro" id="IPR019399">
    <property type="entry name" value="Parkin_co-regulated_protein"/>
</dbReference>
<dbReference type="WBParaSite" id="sdigi.contig38.g2576.t1">
    <property type="protein sequence ID" value="sdigi.contig38.g2576.t1"/>
    <property type="gene ID" value="sdigi.contig38.g2576"/>
</dbReference>